<dbReference type="SUPFAM" id="SSF58104">
    <property type="entry name" value="Methyl-accepting chemotaxis protein (MCP) signaling domain"/>
    <property type="match status" value="1"/>
</dbReference>
<reference evidence="7 8" key="1">
    <citation type="journal article" date="2018" name="J. Allergy Clin. Immunol.">
        <title>High-quality assembly of Dermatophagoides pteronyssinus genome and transcriptome reveals a wide range of novel allergens.</title>
        <authorList>
            <person name="Liu X.Y."/>
            <person name="Yang K.Y."/>
            <person name="Wang M.Q."/>
            <person name="Kwok J.S."/>
            <person name="Zeng X."/>
            <person name="Yang Z."/>
            <person name="Xiao X.J."/>
            <person name="Lau C.P."/>
            <person name="Li Y."/>
            <person name="Huang Z.M."/>
            <person name="Ba J.G."/>
            <person name="Yim A.K."/>
            <person name="Ouyang C.Y."/>
            <person name="Ngai S.M."/>
            <person name="Chan T.F."/>
            <person name="Leung E.L."/>
            <person name="Liu L."/>
            <person name="Liu Z.G."/>
            <person name="Tsui S.K."/>
        </authorList>
    </citation>
    <scope>NUCLEOTIDE SEQUENCE [LARGE SCALE GENOMIC DNA]</scope>
    <source>
        <strain evidence="7">Derp</strain>
    </source>
</reference>
<dbReference type="Pfam" id="PF06470">
    <property type="entry name" value="SMC_hinge"/>
    <property type="match status" value="1"/>
</dbReference>
<feature type="coiled-coil region" evidence="4">
    <location>
        <begin position="686"/>
        <end position="737"/>
    </location>
</feature>
<keyword evidence="2" id="KW-0378">Hydrolase</keyword>
<dbReference type="Gene3D" id="1.20.1060.20">
    <property type="match status" value="1"/>
</dbReference>
<gene>
    <name evidence="7" type="primary">SMC2</name>
    <name evidence="7" type="ORF">DERP_013864</name>
</gene>
<accession>A0ABQ8J2T2</accession>
<proteinExistence type="inferred from homology"/>
<feature type="domain" description="SMC hinge" evidence="6">
    <location>
        <begin position="761"/>
        <end position="881"/>
    </location>
</feature>
<feature type="coiled-coil region" evidence="4">
    <location>
        <begin position="986"/>
        <end position="1049"/>
    </location>
</feature>
<keyword evidence="3 4" id="KW-0175">Coiled coil</keyword>
<evidence type="ECO:0000313" key="7">
    <source>
        <dbReference type="EMBL" id="KAH9416893.1"/>
    </source>
</evidence>
<dbReference type="PIRSF" id="PIRSF005719">
    <property type="entry name" value="SMC"/>
    <property type="match status" value="1"/>
</dbReference>
<feature type="non-terminal residue" evidence="7">
    <location>
        <position position="1367"/>
    </location>
</feature>
<dbReference type="InterPro" id="IPR010935">
    <property type="entry name" value="SMC_hinge"/>
</dbReference>
<evidence type="ECO:0000256" key="1">
    <source>
        <dbReference type="ARBA" id="ARBA00007527"/>
    </source>
</evidence>
<dbReference type="Pfam" id="PF03265">
    <property type="entry name" value="DNase_II"/>
    <property type="match status" value="1"/>
</dbReference>
<feature type="coiled-coil region" evidence="4">
    <location>
        <begin position="506"/>
        <end position="618"/>
    </location>
</feature>
<comment type="caution">
    <text evidence="7">The sequence shown here is derived from an EMBL/GenBank/DDBJ whole genome shotgun (WGS) entry which is preliminary data.</text>
</comment>
<feature type="signal peptide" evidence="5">
    <location>
        <begin position="1"/>
        <end position="22"/>
    </location>
</feature>
<evidence type="ECO:0000256" key="3">
    <source>
        <dbReference type="ARBA" id="ARBA00023054"/>
    </source>
</evidence>
<dbReference type="InterPro" id="IPR004947">
    <property type="entry name" value="DNase_II"/>
</dbReference>
<sequence length="1367" mass="158455">MITLKTSIFIVIILNSIIDIETLSCLNEQERTRSSSTGAHAKGIIAFYGKSGFWLLHSIPLFPDSNESFEYPKRSLNNGQAFFCITLSIDDQITMENLAKHLSMINPNIYSINLTKTFREKYPMYDEFLLKKKRKSKNRPIELIQTISSANHNSFTIFSKDQKFHHDIYADLIAQHYRDDFYAQTWRNGAGEILHSECKNGFKIFNIQSIKIRDSVQWPFREDHAKWSISFANVASLFLQFGAKLILDGFKSYGKRVEITDFDPSFNAITGFNGSGKSNILDAICFVLGLSKLELARCHTLNDLIYKNGHAGVTKASVIMEIDNSDNKFSHSDYSNSPVIVVRREINTKNQSKYYIDGFCVTKEKLMDFFQLVSLNIQNPHFLIMQGKIVKVVSMKPTEILSMIEEAVGVSVYEHKKKQNLARIEKCDNSLNEINYLIDESIRPKLNRVCEEQKALREYYTIKAEYDKMYKISIAYRYLKDKRIVDCADSTIKSHVDYIEAKVEEKTRLISDSEELTKQIQTLQKRLDDSMGGDLQDLESNVNKKQDILQKINTKQKLKQDQLKEEENELIVVRKKLDKETKTLNNKQKEFDKLKSKLEQLKQEHETNEKLFNKAQEDLEAINFGKSKGVEGEQAATLTHQLMVAKETMAEIESKIHKSKLDIEHTTKELSSKSNKHQIKSDKDVYDQIKHDIELRNKEMEQLEQELNEINFSEEHYEEIKQEIVRLKKDSLLLEDKINQSRRKVPRSQFKYPNSTNIDSESIYGVVCNLFTINHPKEHALAIEKVCGNRLFNVIVSNDEVGTALIKKNLNERRTFLPLNKIIGRDTDMKALRLAEQLVGKGNVHYAINLVSFDGELKNAMKYVFGDTMVCPNMNMAKKIAFAKGIMKRVVTYEGEIFDPTGTLTGGAENRDEPSLAVVNEIKSIEEELHLHRIRQQQADHEYQQLFRNSKPFYDKKSKLALKQKEIELLNLRLQESSHGVTLNEIEEMQTRINDQQQLLKKLADEKTIIMNRIKEIEYKIENSESTKKHELKEAKEYLEAMKKQYETTGKMLQKDEQTFACIEPELLHHSENVDSLQKQMIKIQNNIEQIQQEINTIQIDIDNGQEQMKSAQESYQQYKQQLNEKSKEIQKLQKKLDSIRNQVDEIGREIKVKTFEMEKIKNSVNDAQDHLRSMLHKYQWIKDEEKDFCSEQSEYQKSGKSVNMKANIMHGQIQKEFEELLHKRDVTIKDRKKLIQYMEKVEKEKDRELRKACQKINENFGAIFGTLLPNANAKLAPVSVRIKDGLEIKVAFGDVWKESLSELSGGQRSLVALSLVLSLLKYYPAPLYILDEIDAALDQSHTQNIGLMIRRHFKNAQFIIVSLKDD</sequence>
<keyword evidence="5" id="KW-0732">Signal</keyword>
<evidence type="ECO:0000259" key="6">
    <source>
        <dbReference type="SMART" id="SM00968"/>
    </source>
</evidence>
<dbReference type="InterPro" id="IPR027417">
    <property type="entry name" value="P-loop_NTPase"/>
</dbReference>
<name>A0ABQ8J2T2_DERPT</name>
<evidence type="ECO:0000313" key="8">
    <source>
        <dbReference type="Proteomes" id="UP000887458"/>
    </source>
</evidence>
<dbReference type="PANTHER" id="PTHR43977">
    <property type="entry name" value="STRUCTURAL MAINTENANCE OF CHROMOSOMES PROTEIN 3"/>
    <property type="match status" value="1"/>
</dbReference>
<evidence type="ECO:0000256" key="5">
    <source>
        <dbReference type="SAM" id="SignalP"/>
    </source>
</evidence>
<dbReference type="Proteomes" id="UP000887458">
    <property type="component" value="Unassembled WGS sequence"/>
</dbReference>
<organism evidence="7 8">
    <name type="scientific">Dermatophagoides pteronyssinus</name>
    <name type="common">European house dust mite</name>
    <dbReference type="NCBI Taxonomy" id="6956"/>
    <lineage>
        <taxon>Eukaryota</taxon>
        <taxon>Metazoa</taxon>
        <taxon>Ecdysozoa</taxon>
        <taxon>Arthropoda</taxon>
        <taxon>Chelicerata</taxon>
        <taxon>Arachnida</taxon>
        <taxon>Acari</taxon>
        <taxon>Acariformes</taxon>
        <taxon>Sarcoptiformes</taxon>
        <taxon>Astigmata</taxon>
        <taxon>Psoroptidia</taxon>
        <taxon>Analgoidea</taxon>
        <taxon>Pyroglyphidae</taxon>
        <taxon>Dermatophagoidinae</taxon>
        <taxon>Dermatophagoides</taxon>
    </lineage>
</organism>
<dbReference type="SMART" id="SM00968">
    <property type="entry name" value="SMC_hinge"/>
    <property type="match status" value="1"/>
</dbReference>
<feature type="chain" id="PRO_5047087953" evidence="5">
    <location>
        <begin position="23"/>
        <end position="1367"/>
    </location>
</feature>
<evidence type="ECO:0000256" key="4">
    <source>
        <dbReference type="SAM" id="Coils"/>
    </source>
</evidence>
<dbReference type="InterPro" id="IPR036277">
    <property type="entry name" value="SMC_hinge_sf"/>
</dbReference>
<dbReference type="InterPro" id="IPR024704">
    <property type="entry name" value="SMC"/>
</dbReference>
<dbReference type="InterPro" id="IPR003395">
    <property type="entry name" value="RecF/RecN/SMC_N"/>
</dbReference>
<dbReference type="Gene3D" id="1.20.5.340">
    <property type="match status" value="1"/>
</dbReference>
<protein>
    <submittedName>
        <fullName evidence="7">Structural maintenance of chromosomes protein 2</fullName>
    </submittedName>
</protein>
<dbReference type="SUPFAM" id="SSF75553">
    <property type="entry name" value="Smc hinge domain"/>
    <property type="match status" value="1"/>
</dbReference>
<comment type="similarity">
    <text evidence="1">Belongs to the DNase II family.</text>
</comment>
<dbReference type="Gene3D" id="3.30.70.1620">
    <property type="match status" value="1"/>
</dbReference>
<dbReference type="EMBL" id="NJHN03000085">
    <property type="protein sequence ID" value="KAH9416893.1"/>
    <property type="molecule type" value="Genomic_DNA"/>
</dbReference>
<dbReference type="SUPFAM" id="SSF52540">
    <property type="entry name" value="P-loop containing nucleoside triphosphate hydrolases"/>
    <property type="match status" value="1"/>
</dbReference>
<dbReference type="Gene3D" id="3.40.50.300">
    <property type="entry name" value="P-loop containing nucleotide triphosphate hydrolases"/>
    <property type="match status" value="2"/>
</dbReference>
<dbReference type="Pfam" id="PF02463">
    <property type="entry name" value="SMC_N"/>
    <property type="match status" value="2"/>
</dbReference>
<feature type="coiled-coil region" evidence="4">
    <location>
        <begin position="1074"/>
        <end position="1150"/>
    </location>
</feature>
<keyword evidence="8" id="KW-1185">Reference proteome</keyword>
<evidence type="ECO:0000256" key="2">
    <source>
        <dbReference type="ARBA" id="ARBA00022801"/>
    </source>
</evidence>
<reference evidence="7 8" key="2">
    <citation type="journal article" date="2022" name="Mol. Biol. Evol.">
        <title>Comparative Genomics Reveals Insights into the Divergent Evolution of Astigmatic Mites and Household Pest Adaptations.</title>
        <authorList>
            <person name="Xiong Q."/>
            <person name="Wan A.T."/>
            <person name="Liu X."/>
            <person name="Fung C.S."/>
            <person name="Xiao X."/>
            <person name="Malainual N."/>
            <person name="Hou J."/>
            <person name="Wang L."/>
            <person name="Wang M."/>
            <person name="Yang K.Y."/>
            <person name="Cui Y."/>
            <person name="Leung E.L."/>
            <person name="Nong W."/>
            <person name="Shin S.K."/>
            <person name="Au S.W."/>
            <person name="Jeong K.Y."/>
            <person name="Chew F.T."/>
            <person name="Hui J.H."/>
            <person name="Leung T.F."/>
            <person name="Tungtrongchitr A."/>
            <person name="Zhong N."/>
            <person name="Liu Z."/>
            <person name="Tsui S.K."/>
        </authorList>
    </citation>
    <scope>NUCLEOTIDE SEQUENCE [LARGE SCALE GENOMIC DNA]</scope>
    <source>
        <strain evidence="7">Derp</strain>
    </source>
</reference>